<dbReference type="InterPro" id="IPR003660">
    <property type="entry name" value="HAMP_dom"/>
</dbReference>
<dbReference type="EMBL" id="JABVED010000008">
    <property type="protein sequence ID" value="MBC6448730.1"/>
    <property type="molecule type" value="Genomic_DNA"/>
</dbReference>
<feature type="transmembrane region" description="Helical" evidence="7">
    <location>
        <begin position="222"/>
        <end position="247"/>
    </location>
</feature>
<dbReference type="Pfam" id="PF00672">
    <property type="entry name" value="HAMP"/>
    <property type="match status" value="1"/>
</dbReference>
<feature type="domain" description="HAMP" evidence="9">
    <location>
        <begin position="283"/>
        <end position="335"/>
    </location>
</feature>
<evidence type="ECO:0000256" key="6">
    <source>
        <dbReference type="ARBA" id="ARBA00023136"/>
    </source>
</evidence>
<proteinExistence type="inferred from homology"/>
<organism evidence="10 11">
    <name type="scientific">Actinokineospora xionganensis</name>
    <dbReference type="NCBI Taxonomy" id="2684470"/>
    <lineage>
        <taxon>Bacteria</taxon>
        <taxon>Bacillati</taxon>
        <taxon>Actinomycetota</taxon>
        <taxon>Actinomycetes</taxon>
        <taxon>Pseudonocardiales</taxon>
        <taxon>Pseudonocardiaceae</taxon>
        <taxon>Actinokineospora</taxon>
    </lineage>
</organism>
<dbReference type="PANTHER" id="PTHR43081">
    <property type="entry name" value="ADENYLATE CYCLASE, TERMINAL-DIFFERENTIATION SPECIFIC-RELATED"/>
    <property type="match status" value="1"/>
</dbReference>
<feature type="transmembrane region" description="Helical" evidence="7">
    <location>
        <begin position="176"/>
        <end position="201"/>
    </location>
</feature>
<evidence type="ECO:0000256" key="2">
    <source>
        <dbReference type="ARBA" id="ARBA00005381"/>
    </source>
</evidence>
<feature type="transmembrane region" description="Helical" evidence="7">
    <location>
        <begin position="59"/>
        <end position="83"/>
    </location>
</feature>
<dbReference type="SUPFAM" id="SSF55073">
    <property type="entry name" value="Nucleotide cyclase"/>
    <property type="match status" value="1"/>
</dbReference>
<feature type="transmembrane region" description="Helical" evidence="7">
    <location>
        <begin position="259"/>
        <end position="280"/>
    </location>
</feature>
<name>A0ABR7L7R7_9PSEU</name>
<keyword evidence="4 7" id="KW-0812">Transmembrane</keyword>
<dbReference type="CDD" id="cd07302">
    <property type="entry name" value="CHD"/>
    <property type="match status" value="1"/>
</dbReference>
<dbReference type="SUPFAM" id="SSF158472">
    <property type="entry name" value="HAMP domain-like"/>
    <property type="match status" value="1"/>
</dbReference>
<reference evidence="10 11" key="1">
    <citation type="submission" date="2020-06" db="EMBL/GenBank/DDBJ databases">
        <title>Actinokineospora xiongansis sp. nov., isolated from soil of Baiyangdian.</title>
        <authorList>
            <person name="Zhang X."/>
        </authorList>
    </citation>
    <scope>NUCLEOTIDE SEQUENCE [LARGE SCALE GENOMIC DNA]</scope>
    <source>
        <strain evidence="10 11">HBU206404</strain>
    </source>
</reference>
<keyword evidence="11" id="KW-1185">Reference proteome</keyword>
<sequence length="551" mass="57843">MAAWSVAPADRWILRRRPERGPLTTGDRARLDRSRAPFGSPLLGGANQDQRTLRIRVQLLITVSLVLANLIGAVVVAVLQIVVLPGPGLDDRTRLIAIIGAPTYVAVALVIGWTWGTRRALGVLRWSMDRRVPTAADRRATVRVPMRLTLMQASLWGLATVLFTATFAVLQPEQVATVAFTVGFAGIVVCAIAYLLTEFALRPVAAKALTNDPPTRVGGAGVLVRMLVFWSLGTGVPVIGVVAVAVFALARKNVSTDQLATTVIVLGGIVLVVGLLVMVINARATVAPIQSVRDGLSRVQRGQLDLEIPVYDGTELGLLQAGFNRMAAGLRERERIRDLFGRHVGHSVADEAVADGGTALGGEVCEVAVIFVDIVGSTTLAATRPPEEVVGLLNRFFAVVVDEIDAHGGLVNKFVGDAALGVFGAPVPLDDNAGRALAAARAIAARLPVEVPECPAGIGVAAGMAVAGNIGDERRFEYTVIGDPVNEAARLTELAKSVPGRLVASSRAAAAAAPEEAARWRATDTVTLRGRTEDTTVVVPIIDPAGVVTGN</sequence>
<evidence type="ECO:0000256" key="3">
    <source>
        <dbReference type="ARBA" id="ARBA00022475"/>
    </source>
</evidence>
<evidence type="ECO:0000259" key="9">
    <source>
        <dbReference type="PROSITE" id="PS50885"/>
    </source>
</evidence>
<evidence type="ECO:0000313" key="10">
    <source>
        <dbReference type="EMBL" id="MBC6448730.1"/>
    </source>
</evidence>
<comment type="similarity">
    <text evidence="2">Belongs to the adenylyl cyclase class-3 family.</text>
</comment>
<feature type="transmembrane region" description="Helical" evidence="7">
    <location>
        <begin position="148"/>
        <end position="170"/>
    </location>
</feature>
<accession>A0ABR7L7R7</accession>
<evidence type="ECO:0000256" key="7">
    <source>
        <dbReference type="SAM" id="Phobius"/>
    </source>
</evidence>
<gene>
    <name evidence="10" type="ORF">GPZ80_16275</name>
</gene>
<dbReference type="Gene3D" id="3.30.70.1230">
    <property type="entry name" value="Nucleotide cyclase"/>
    <property type="match status" value="1"/>
</dbReference>
<keyword evidence="5 7" id="KW-1133">Transmembrane helix</keyword>
<dbReference type="InterPro" id="IPR029787">
    <property type="entry name" value="Nucleotide_cyclase"/>
</dbReference>
<dbReference type="PANTHER" id="PTHR43081:SF17">
    <property type="entry name" value="BLL5647 PROTEIN"/>
    <property type="match status" value="1"/>
</dbReference>
<dbReference type="Gene3D" id="6.10.340.10">
    <property type="match status" value="1"/>
</dbReference>
<comment type="subcellular location">
    <subcellularLocation>
        <location evidence="1">Cell membrane</location>
        <topology evidence="1">Multi-pass membrane protein</topology>
    </subcellularLocation>
</comment>
<protein>
    <submittedName>
        <fullName evidence="10">Adenylate/guanylate cyclase domain-containing protein</fullName>
    </submittedName>
</protein>
<dbReference type="SMART" id="SM00044">
    <property type="entry name" value="CYCc"/>
    <property type="match status" value="1"/>
</dbReference>
<evidence type="ECO:0000259" key="8">
    <source>
        <dbReference type="PROSITE" id="PS50125"/>
    </source>
</evidence>
<evidence type="ECO:0000256" key="4">
    <source>
        <dbReference type="ARBA" id="ARBA00022692"/>
    </source>
</evidence>
<dbReference type="Pfam" id="PF00211">
    <property type="entry name" value="Guanylate_cyc"/>
    <property type="match status" value="1"/>
</dbReference>
<evidence type="ECO:0000256" key="1">
    <source>
        <dbReference type="ARBA" id="ARBA00004651"/>
    </source>
</evidence>
<keyword evidence="6 7" id="KW-0472">Membrane</keyword>
<feature type="domain" description="Guanylate cyclase" evidence="8">
    <location>
        <begin position="368"/>
        <end position="492"/>
    </location>
</feature>
<dbReference type="PROSITE" id="PS50125">
    <property type="entry name" value="GUANYLATE_CYCLASE_2"/>
    <property type="match status" value="1"/>
</dbReference>
<feature type="transmembrane region" description="Helical" evidence="7">
    <location>
        <begin position="95"/>
        <end position="115"/>
    </location>
</feature>
<evidence type="ECO:0000313" key="11">
    <source>
        <dbReference type="Proteomes" id="UP000734823"/>
    </source>
</evidence>
<dbReference type="CDD" id="cd06225">
    <property type="entry name" value="HAMP"/>
    <property type="match status" value="1"/>
</dbReference>
<evidence type="ECO:0000256" key="5">
    <source>
        <dbReference type="ARBA" id="ARBA00022989"/>
    </source>
</evidence>
<dbReference type="Proteomes" id="UP000734823">
    <property type="component" value="Unassembled WGS sequence"/>
</dbReference>
<dbReference type="SMART" id="SM00304">
    <property type="entry name" value="HAMP"/>
    <property type="match status" value="1"/>
</dbReference>
<dbReference type="InterPro" id="IPR001054">
    <property type="entry name" value="A/G_cyclase"/>
</dbReference>
<dbReference type="PROSITE" id="PS50885">
    <property type="entry name" value="HAMP"/>
    <property type="match status" value="1"/>
</dbReference>
<comment type="caution">
    <text evidence="10">The sequence shown here is derived from an EMBL/GenBank/DDBJ whole genome shotgun (WGS) entry which is preliminary data.</text>
</comment>
<dbReference type="InterPro" id="IPR050697">
    <property type="entry name" value="Adenylyl/Guanylyl_Cyclase_3/4"/>
</dbReference>
<keyword evidence="3" id="KW-1003">Cell membrane</keyword>